<organism evidence="2 3">
    <name type="scientific">Candidatus Acidiferrum panamense</name>
    <dbReference type="NCBI Taxonomy" id="2741543"/>
    <lineage>
        <taxon>Bacteria</taxon>
        <taxon>Pseudomonadati</taxon>
        <taxon>Acidobacteriota</taxon>
        <taxon>Terriglobia</taxon>
        <taxon>Candidatus Acidiferrales</taxon>
        <taxon>Candidatus Acidiferrum</taxon>
    </lineage>
</organism>
<proteinExistence type="predicted"/>
<gene>
    <name evidence="2" type="ORF">HRJ53_06220</name>
</gene>
<dbReference type="EMBL" id="JACDQQ010000618">
    <property type="protein sequence ID" value="MBA0084570.1"/>
    <property type="molecule type" value="Genomic_DNA"/>
</dbReference>
<dbReference type="InterPro" id="IPR025297">
    <property type="entry name" value="DUF4159"/>
</dbReference>
<dbReference type="AlphaFoldDB" id="A0A7V8SVV0"/>
<evidence type="ECO:0000259" key="1">
    <source>
        <dbReference type="Pfam" id="PF13709"/>
    </source>
</evidence>
<reference evidence="2" key="1">
    <citation type="submission" date="2020-06" db="EMBL/GenBank/DDBJ databases">
        <title>Legume-microbial interactions unlock mineral nutrients during tropical forest succession.</title>
        <authorList>
            <person name="Epihov D.Z."/>
        </authorList>
    </citation>
    <scope>NUCLEOTIDE SEQUENCE [LARGE SCALE GENOMIC DNA]</scope>
    <source>
        <strain evidence="2">Pan2503</strain>
    </source>
</reference>
<keyword evidence="3" id="KW-1185">Reference proteome</keyword>
<evidence type="ECO:0000313" key="3">
    <source>
        <dbReference type="Proteomes" id="UP000567293"/>
    </source>
</evidence>
<accession>A0A7V8SVV0</accession>
<protein>
    <submittedName>
        <fullName evidence="2">DUF4159 domain-containing protein</fullName>
    </submittedName>
</protein>
<name>A0A7V8SVV0_9BACT</name>
<sequence>MKLAPRITALPLLLWFTVGLYALQFGGYRRYSYSMGPTVPSEFYWSRLQYTSGYANSNIFGFRAYGGSWSRDFPKADNDCLIALRRLTRIHSPSPLNVVDLDSDHIFDYPWIYAVDVNTWTFTTEEAKRLHDYLLKGGFLMVDDFHGTDDWQHFMAGMRMVLPDPPVEDLQDADEIYHVLYDINEKFQIPSEVYVNTGRTYEKDGYVPKWRAIRNDHGRIMVAICANMHLGDAWEWADSPEYPEKFSGLAFRIVLNYITYAMTH</sequence>
<dbReference type="Proteomes" id="UP000567293">
    <property type="component" value="Unassembled WGS sequence"/>
</dbReference>
<dbReference type="Gene3D" id="3.40.50.12140">
    <property type="entry name" value="Domain of unknown function DUF4159"/>
    <property type="match status" value="1"/>
</dbReference>
<comment type="caution">
    <text evidence="2">The sequence shown here is derived from an EMBL/GenBank/DDBJ whole genome shotgun (WGS) entry which is preliminary data.</text>
</comment>
<evidence type="ECO:0000313" key="2">
    <source>
        <dbReference type="EMBL" id="MBA0084570.1"/>
    </source>
</evidence>
<feature type="domain" description="DUF4159" evidence="1">
    <location>
        <begin position="65"/>
        <end position="262"/>
    </location>
</feature>
<dbReference type="Pfam" id="PF13709">
    <property type="entry name" value="DUF4159"/>
    <property type="match status" value="1"/>
</dbReference>